<dbReference type="AlphaFoldDB" id="A0A9P6C1Q3"/>
<evidence type="ECO:0000256" key="4">
    <source>
        <dbReference type="ARBA" id="ARBA00023038"/>
    </source>
</evidence>
<evidence type="ECO:0000256" key="6">
    <source>
        <dbReference type="SAM" id="MobiDB-lite"/>
    </source>
</evidence>
<dbReference type="OrthoDB" id="1112565at2759"/>
<dbReference type="GO" id="GO:0005634">
    <property type="term" value="C:nucleus"/>
    <property type="evidence" value="ECO:0007669"/>
    <property type="project" value="TreeGrafter"/>
</dbReference>
<protein>
    <recommendedName>
        <fullName evidence="7">LIM zinc-binding domain-containing protein</fullName>
    </recommendedName>
</protein>
<feature type="compositionally biased region" description="Basic and acidic residues" evidence="6">
    <location>
        <begin position="426"/>
        <end position="441"/>
    </location>
</feature>
<feature type="compositionally biased region" description="Polar residues" evidence="6">
    <location>
        <begin position="149"/>
        <end position="160"/>
    </location>
</feature>
<keyword evidence="3 5" id="KW-0862">Zinc</keyword>
<evidence type="ECO:0000256" key="2">
    <source>
        <dbReference type="ARBA" id="ARBA00022737"/>
    </source>
</evidence>
<reference evidence="8" key="1">
    <citation type="submission" date="2020-11" db="EMBL/GenBank/DDBJ databases">
        <authorList>
            <consortium name="DOE Joint Genome Institute"/>
            <person name="Ahrendt S."/>
            <person name="Riley R."/>
            <person name="Andreopoulos W."/>
            <person name="Labutti K."/>
            <person name="Pangilinan J."/>
            <person name="Ruiz-Duenas F.J."/>
            <person name="Barrasa J.M."/>
            <person name="Sanchez-Garcia M."/>
            <person name="Camarero S."/>
            <person name="Miyauchi S."/>
            <person name="Serrano A."/>
            <person name="Linde D."/>
            <person name="Babiker R."/>
            <person name="Drula E."/>
            <person name="Ayuso-Fernandez I."/>
            <person name="Pacheco R."/>
            <person name="Padilla G."/>
            <person name="Ferreira P."/>
            <person name="Barriuso J."/>
            <person name="Kellner H."/>
            <person name="Castanera R."/>
            <person name="Alfaro M."/>
            <person name="Ramirez L."/>
            <person name="Pisabarro A.G."/>
            <person name="Kuo A."/>
            <person name="Tritt A."/>
            <person name="Lipzen A."/>
            <person name="He G."/>
            <person name="Yan M."/>
            <person name="Ng V."/>
            <person name="Cullen D."/>
            <person name="Martin F."/>
            <person name="Rosso M.-N."/>
            <person name="Henrissat B."/>
            <person name="Hibbett D."/>
            <person name="Martinez A.T."/>
            <person name="Grigoriev I.V."/>
        </authorList>
    </citation>
    <scope>NUCLEOTIDE SEQUENCE</scope>
    <source>
        <strain evidence="8">MF-IS2</strain>
    </source>
</reference>
<dbReference type="GO" id="GO:0003712">
    <property type="term" value="F:transcription coregulator activity"/>
    <property type="evidence" value="ECO:0007669"/>
    <property type="project" value="TreeGrafter"/>
</dbReference>
<feature type="region of interest" description="Disordered" evidence="6">
    <location>
        <begin position="261"/>
        <end position="556"/>
    </location>
</feature>
<name>A0A9P6C1Q3_9AGAR</name>
<dbReference type="CDD" id="cd08368">
    <property type="entry name" value="LIM"/>
    <property type="match status" value="1"/>
</dbReference>
<dbReference type="PANTHER" id="PTHR24205">
    <property type="entry name" value="FOUR AND A HALF LIM DOMAINS PROTEIN"/>
    <property type="match status" value="1"/>
</dbReference>
<keyword evidence="1 5" id="KW-0479">Metal-binding</keyword>
<evidence type="ECO:0000313" key="9">
    <source>
        <dbReference type="Proteomes" id="UP000807342"/>
    </source>
</evidence>
<dbReference type="InterPro" id="IPR001781">
    <property type="entry name" value="Znf_LIM"/>
</dbReference>
<gene>
    <name evidence="8" type="ORF">P691DRAFT_760277</name>
</gene>
<feature type="compositionally biased region" description="Polar residues" evidence="6">
    <location>
        <begin position="608"/>
        <end position="621"/>
    </location>
</feature>
<dbReference type="Proteomes" id="UP000807342">
    <property type="component" value="Unassembled WGS sequence"/>
</dbReference>
<keyword evidence="9" id="KW-1185">Reference proteome</keyword>
<dbReference type="PANTHER" id="PTHR24205:SF16">
    <property type="entry name" value="GH01042P-RELATED"/>
    <property type="match status" value="1"/>
</dbReference>
<evidence type="ECO:0000259" key="7">
    <source>
        <dbReference type="PROSITE" id="PS50023"/>
    </source>
</evidence>
<feature type="region of interest" description="Disordered" evidence="6">
    <location>
        <begin position="577"/>
        <end position="643"/>
    </location>
</feature>
<sequence length="858" mass="92063">MASLLAPSVNQPTRISQVLPTVKCSSCNQPVPMAELVEHICAKSPPVPAIPNPSYKPHPPANAANSFPTRVASPGPPTGLQRLGTPPIRPPQSPRPPLRVASPMNERPRISTGAGAPPSSFPQRSSPLAQHAANDRLASSQWPRDFAPQVTSPLRPNLPTSPWPADGRARSTSNVSLSPPVSSPNAGTPYHSPSIPGSSSFPPPPLSAARADGRVNSFVPTAEVGIDTKSGGEAGMAGVGRRGFAAAARAAMFVAPVGFSMDRRPNPPRFLDIDAASRSNDTPPLSAGSGYSSHSPGPLSPVPQAELIPEPLSRLPRTPSPFQPQMASSPEQLPLPTKSPVEEMNNGTGLSPLDRLPFFGKYKNKLPGLSASPEPMSASGDVTQPPPRTSRESSRDTIRDTMSSKYSGDSPLFRTFSVSTTTSQGLKRDTALPPLPDHDSDTECGLAYADSSGDEEADPKAQTGSDTKTSSILRSDSTATSSSGRVHSPPLGQKKASHSRDDSGDSSYSSASESGTKPLSLKFGGTGRHRSASGSSNDTKSTYSRITSVGPLAGPLSRGLFDNTMETLMEEVALGASPQEAPAPYHAAAEQRQSTGEVNQDKGIGFVTMSSGPPHRSNTVQVPPHSPENKPPKLPVRAKTTNDRDKSLLEPLAARKEKVRKLRVCLRCEKRIEDGRWVKVDTGGALCERCWKNMYLPKCRRCQVPIEKQAVSSADGQLKGKYHKECFNCHVCHQPFPDKSFYVYDGKPLCAYHYHEANRSLCAATHCGQPIEGPCAVSHTGEKYHPDHMTCEYHDNPPCNERLKEYWEIDGKMLCERHAARVTSDENEEKAWVQTAKAKKRVTRFMNLGNAGFDGDLL</sequence>
<dbReference type="SUPFAM" id="SSF57716">
    <property type="entry name" value="Glucocorticoid receptor-like (DNA-binding domain)"/>
    <property type="match status" value="2"/>
</dbReference>
<dbReference type="SMART" id="SM00132">
    <property type="entry name" value="LIM"/>
    <property type="match status" value="2"/>
</dbReference>
<proteinExistence type="predicted"/>
<feature type="compositionally biased region" description="Polar residues" evidence="6">
    <location>
        <begin position="416"/>
        <end position="425"/>
    </location>
</feature>
<evidence type="ECO:0000256" key="5">
    <source>
        <dbReference type="PROSITE-ProRule" id="PRU00125"/>
    </source>
</evidence>
<comment type="caution">
    <text evidence="8">The sequence shown here is derived from an EMBL/GenBank/DDBJ whole genome shotgun (WGS) entry which is preliminary data.</text>
</comment>
<dbReference type="PROSITE" id="PS00478">
    <property type="entry name" value="LIM_DOMAIN_1"/>
    <property type="match status" value="1"/>
</dbReference>
<accession>A0A9P6C1Q3</accession>
<evidence type="ECO:0000256" key="3">
    <source>
        <dbReference type="ARBA" id="ARBA00022833"/>
    </source>
</evidence>
<keyword evidence="2" id="KW-0677">Repeat</keyword>
<feature type="region of interest" description="Disordered" evidence="6">
    <location>
        <begin position="52"/>
        <end position="211"/>
    </location>
</feature>
<dbReference type="CDD" id="cd09397">
    <property type="entry name" value="LIM1_UF1"/>
    <property type="match status" value="1"/>
</dbReference>
<feature type="compositionally biased region" description="Polar residues" evidence="6">
    <location>
        <begin position="532"/>
        <end position="547"/>
    </location>
</feature>
<dbReference type="Gene3D" id="2.10.110.10">
    <property type="entry name" value="Cysteine Rich Protein"/>
    <property type="match status" value="2"/>
</dbReference>
<dbReference type="PROSITE" id="PS50023">
    <property type="entry name" value="LIM_DOMAIN_2"/>
    <property type="match status" value="1"/>
</dbReference>
<feature type="compositionally biased region" description="Basic and acidic residues" evidence="6">
    <location>
        <begin position="389"/>
        <end position="399"/>
    </location>
</feature>
<feature type="compositionally biased region" description="Low complexity" evidence="6">
    <location>
        <begin position="171"/>
        <end position="185"/>
    </location>
</feature>
<evidence type="ECO:0000256" key="1">
    <source>
        <dbReference type="ARBA" id="ARBA00022723"/>
    </source>
</evidence>
<organism evidence="8 9">
    <name type="scientific">Macrolepiota fuliginosa MF-IS2</name>
    <dbReference type="NCBI Taxonomy" id="1400762"/>
    <lineage>
        <taxon>Eukaryota</taxon>
        <taxon>Fungi</taxon>
        <taxon>Dikarya</taxon>
        <taxon>Basidiomycota</taxon>
        <taxon>Agaricomycotina</taxon>
        <taxon>Agaricomycetes</taxon>
        <taxon>Agaricomycetidae</taxon>
        <taxon>Agaricales</taxon>
        <taxon>Agaricineae</taxon>
        <taxon>Agaricaceae</taxon>
        <taxon>Macrolepiota</taxon>
    </lineage>
</organism>
<keyword evidence="4 5" id="KW-0440">LIM domain</keyword>
<feature type="compositionally biased region" description="Pro residues" evidence="6">
    <location>
        <begin position="87"/>
        <end position="97"/>
    </location>
</feature>
<dbReference type="GO" id="GO:0030695">
    <property type="term" value="F:GTPase regulator activity"/>
    <property type="evidence" value="ECO:0007669"/>
    <property type="project" value="UniProtKB-ARBA"/>
</dbReference>
<dbReference type="GO" id="GO:0046872">
    <property type="term" value="F:metal ion binding"/>
    <property type="evidence" value="ECO:0007669"/>
    <property type="project" value="UniProtKB-KW"/>
</dbReference>
<dbReference type="Pfam" id="PF00412">
    <property type="entry name" value="LIM"/>
    <property type="match status" value="1"/>
</dbReference>
<dbReference type="EMBL" id="MU151176">
    <property type="protein sequence ID" value="KAF9448027.1"/>
    <property type="molecule type" value="Genomic_DNA"/>
</dbReference>
<feature type="domain" description="LIM zinc-binding" evidence="7">
    <location>
        <begin position="697"/>
        <end position="760"/>
    </location>
</feature>
<evidence type="ECO:0000313" key="8">
    <source>
        <dbReference type="EMBL" id="KAF9448027.1"/>
    </source>
</evidence>
<feature type="compositionally biased region" description="Polar residues" evidence="6">
    <location>
        <begin position="462"/>
        <end position="485"/>
    </location>
</feature>
<feature type="compositionally biased region" description="Polar residues" evidence="6">
    <location>
        <begin position="277"/>
        <end position="295"/>
    </location>
</feature>
<feature type="compositionally biased region" description="Low complexity" evidence="6">
    <location>
        <begin position="505"/>
        <end position="514"/>
    </location>
</feature>